<dbReference type="Proteomes" id="UP001530400">
    <property type="component" value="Unassembled WGS sequence"/>
</dbReference>
<protein>
    <submittedName>
        <fullName evidence="1">Uncharacterized protein</fullName>
    </submittedName>
</protein>
<organism evidence="1 2">
    <name type="scientific">Cyclotella atomus</name>
    <dbReference type="NCBI Taxonomy" id="382360"/>
    <lineage>
        <taxon>Eukaryota</taxon>
        <taxon>Sar</taxon>
        <taxon>Stramenopiles</taxon>
        <taxon>Ochrophyta</taxon>
        <taxon>Bacillariophyta</taxon>
        <taxon>Coscinodiscophyceae</taxon>
        <taxon>Thalassiosirophycidae</taxon>
        <taxon>Stephanodiscales</taxon>
        <taxon>Stephanodiscaceae</taxon>
        <taxon>Cyclotella</taxon>
    </lineage>
</organism>
<name>A0ABD3N7U1_9STRA</name>
<gene>
    <name evidence="1" type="ORF">ACHAWO_004177</name>
</gene>
<evidence type="ECO:0000313" key="1">
    <source>
        <dbReference type="EMBL" id="KAL3772160.1"/>
    </source>
</evidence>
<proteinExistence type="predicted"/>
<dbReference type="EMBL" id="JALLPJ020001273">
    <property type="protein sequence ID" value="KAL3772160.1"/>
    <property type="molecule type" value="Genomic_DNA"/>
</dbReference>
<keyword evidence="2" id="KW-1185">Reference proteome</keyword>
<accession>A0ABD3N7U1</accession>
<evidence type="ECO:0000313" key="2">
    <source>
        <dbReference type="Proteomes" id="UP001530400"/>
    </source>
</evidence>
<comment type="caution">
    <text evidence="1">The sequence shown here is derived from an EMBL/GenBank/DDBJ whole genome shotgun (WGS) entry which is preliminary data.</text>
</comment>
<dbReference type="AlphaFoldDB" id="A0ABD3N7U1"/>
<sequence length="42" mass="5099">MAGRYYLRNGLVDRVSKQRRSYRVLWLIERHSRERGESLTSC</sequence>
<reference evidence="1 2" key="1">
    <citation type="submission" date="2024-10" db="EMBL/GenBank/DDBJ databases">
        <title>Updated reference genomes for cyclostephanoid diatoms.</title>
        <authorList>
            <person name="Roberts W.R."/>
            <person name="Alverson A.J."/>
        </authorList>
    </citation>
    <scope>NUCLEOTIDE SEQUENCE [LARGE SCALE GENOMIC DNA]</scope>
    <source>
        <strain evidence="1 2">AJA010-31</strain>
    </source>
</reference>